<keyword evidence="3" id="KW-1185">Reference proteome</keyword>
<evidence type="ECO:0000313" key="3">
    <source>
        <dbReference type="Proteomes" id="UP001150062"/>
    </source>
</evidence>
<reference evidence="2" key="1">
    <citation type="submission" date="2022-08" db="EMBL/GenBank/DDBJ databases">
        <title>Novel sulfate-reducing endosymbionts in the free-living metamonad Anaeramoeba.</title>
        <authorList>
            <person name="Jerlstrom-Hultqvist J."/>
            <person name="Cepicka I."/>
            <person name="Gallot-Lavallee L."/>
            <person name="Salas-Leiva D."/>
            <person name="Curtis B.A."/>
            <person name="Zahonova K."/>
            <person name="Pipaliya S."/>
            <person name="Dacks J."/>
            <person name="Roger A.J."/>
        </authorList>
    </citation>
    <scope>NUCLEOTIDE SEQUENCE</scope>
    <source>
        <strain evidence="2">Schooner1</strain>
    </source>
</reference>
<dbReference type="PANTHER" id="PTHR13524">
    <property type="entry name" value="MYOTUBULARIN-RELATED"/>
    <property type="match status" value="1"/>
</dbReference>
<feature type="compositionally biased region" description="Basic and acidic residues" evidence="1">
    <location>
        <begin position="601"/>
        <end position="638"/>
    </location>
</feature>
<comment type="caution">
    <text evidence="2">The sequence shown here is derived from an EMBL/GenBank/DDBJ whole genome shotgun (WGS) entry which is preliminary data.</text>
</comment>
<name>A0ABQ8Y067_9EUKA</name>
<proteinExistence type="predicted"/>
<dbReference type="InterPro" id="IPR039802">
    <property type="entry name" value="MTMR14"/>
</dbReference>
<feature type="compositionally biased region" description="Basic residues" evidence="1">
    <location>
        <begin position="580"/>
        <end position="599"/>
    </location>
</feature>
<feature type="compositionally biased region" description="Basic and acidic residues" evidence="1">
    <location>
        <begin position="115"/>
        <end position="129"/>
    </location>
</feature>
<dbReference type="EMBL" id="JAOAOG010000233">
    <property type="protein sequence ID" value="KAJ6238228.1"/>
    <property type="molecule type" value="Genomic_DNA"/>
</dbReference>
<dbReference type="InterPro" id="IPR016130">
    <property type="entry name" value="Tyr_Pase_AS"/>
</dbReference>
<feature type="compositionally biased region" description="Basic residues" evidence="1">
    <location>
        <begin position="186"/>
        <end position="195"/>
    </location>
</feature>
<accession>A0ABQ8Y067</accession>
<sequence length="670" mass="79016">MSIITEKLLEELFLLYSQNSVLKLHGDTLPIETEKLQRTCEHLFALDYNLTLIDNNFQDILCQTYPPKLILTHTVPTIKEITKIHFGETEENLDDKERKSKKKKKGNQKTKKKEKKTEEKEKEKGKEKVMNSMKKKKYKKEKEKEKKKEKGKETKKKSKKKDVPKQKNEKNTKHQKKEKEIEIVKPKKKTKKKKKDKEQKKDPQTEQKELKHPLSSTLLISRDARCRKRFPIEFCYALNKSLCRSSTLSKGIELMFTGKKSPLKTLSGFVPHTSTRKKKKIRNKDPEIQLIQNGKKEILREIKKNVENKKEKFNEGTIPEVRLVDIALMKKVWKIKYIVDLMVEIKKEKYKLIVSSSEKGDSYNRYSTFSINSMPYPGVELFGEFQKNDYNGKGVIYDWDDPINTATLQIDPKLLKFPLLKKINFQNYQKWDIIKLTQNYLKVILTMISDPRKNTGLDIHCLSGWDRTPLFCSLARMSLWADGLIHQSLSPLQFLYLVVGYDWLLFAHKLNDRVKNGYEIFHFCFYFLQFIQNDEFKLLNYQKKWDEFLLKKKKNKNKNKNNGGGGGEWNKGKSGDKKKSNGKGKNKNKNDLKKKKITKNGKNETRGKKSEKSKNKKEKIQKNKEKKESMEHDTRDENIESNSQRVEKLKELQNIFTKFYKKNVLSQFLN</sequence>
<feature type="compositionally biased region" description="Basic residues" evidence="1">
    <location>
        <begin position="99"/>
        <end position="114"/>
    </location>
</feature>
<protein>
    <submittedName>
        <fullName evidence="2">Myotubularin-related protein</fullName>
    </submittedName>
</protein>
<feature type="compositionally biased region" description="Basic and acidic residues" evidence="1">
    <location>
        <begin position="161"/>
        <end position="185"/>
    </location>
</feature>
<organism evidence="2 3">
    <name type="scientific">Anaeramoeba flamelloides</name>
    <dbReference type="NCBI Taxonomy" id="1746091"/>
    <lineage>
        <taxon>Eukaryota</taxon>
        <taxon>Metamonada</taxon>
        <taxon>Anaeramoebidae</taxon>
        <taxon>Anaeramoeba</taxon>
    </lineage>
</organism>
<feature type="region of interest" description="Disordered" evidence="1">
    <location>
        <begin position="555"/>
        <end position="643"/>
    </location>
</feature>
<feature type="compositionally biased region" description="Basic and acidic residues" evidence="1">
    <location>
        <begin position="140"/>
        <end position="152"/>
    </location>
</feature>
<feature type="compositionally biased region" description="Basic and acidic residues" evidence="1">
    <location>
        <begin position="196"/>
        <end position="212"/>
    </location>
</feature>
<dbReference type="PROSITE" id="PS00383">
    <property type="entry name" value="TYR_PHOSPHATASE_1"/>
    <property type="match status" value="1"/>
</dbReference>
<evidence type="ECO:0000256" key="1">
    <source>
        <dbReference type="SAM" id="MobiDB-lite"/>
    </source>
</evidence>
<feature type="compositionally biased region" description="Basic and acidic residues" evidence="1">
    <location>
        <begin position="570"/>
        <end position="579"/>
    </location>
</feature>
<dbReference type="PANTHER" id="PTHR13524:SF2">
    <property type="entry name" value="MYOTUBULARIN-RELATED PROTEIN 14"/>
    <property type="match status" value="1"/>
</dbReference>
<feature type="region of interest" description="Disordered" evidence="1">
    <location>
        <begin position="91"/>
        <end position="213"/>
    </location>
</feature>
<dbReference type="Proteomes" id="UP001150062">
    <property type="component" value="Unassembled WGS sequence"/>
</dbReference>
<evidence type="ECO:0000313" key="2">
    <source>
        <dbReference type="EMBL" id="KAJ6238228.1"/>
    </source>
</evidence>
<gene>
    <name evidence="2" type="ORF">M0813_26195</name>
</gene>
<dbReference type="SUPFAM" id="SSF52799">
    <property type="entry name" value="(Phosphotyrosine protein) phosphatases II"/>
    <property type="match status" value="1"/>
</dbReference>
<dbReference type="InterPro" id="IPR029021">
    <property type="entry name" value="Prot-tyrosine_phosphatase-like"/>
</dbReference>